<reference evidence="2 3" key="1">
    <citation type="submission" date="2018-06" db="EMBL/GenBank/DDBJ databases">
        <title>Comparative genomics reveals the genomic features of Rhizophagus irregularis, R. cerebriforme, R. diaphanum and Gigaspora rosea, and their symbiotic lifestyle signature.</title>
        <authorList>
            <person name="Morin E."/>
            <person name="San Clemente H."/>
            <person name="Chen E.C.H."/>
            <person name="De La Providencia I."/>
            <person name="Hainaut M."/>
            <person name="Kuo A."/>
            <person name="Kohler A."/>
            <person name="Murat C."/>
            <person name="Tang N."/>
            <person name="Roy S."/>
            <person name="Loubradou J."/>
            <person name="Henrissat B."/>
            <person name="Grigoriev I.V."/>
            <person name="Corradi N."/>
            <person name="Roux C."/>
            <person name="Martin F.M."/>
        </authorList>
    </citation>
    <scope>NUCLEOTIDE SEQUENCE [LARGE SCALE GENOMIC DNA]</scope>
    <source>
        <strain evidence="2 3">DAOM 194757</strain>
    </source>
</reference>
<gene>
    <name evidence="2" type="ORF">C2G38_2210358</name>
</gene>
<protein>
    <submittedName>
        <fullName evidence="2">Uncharacterized protein</fullName>
    </submittedName>
</protein>
<dbReference type="PANTHER" id="PTHR11102:SF147">
    <property type="entry name" value="SEL1L ADAPTOR SUBUNIT OF ERAD E3 UBIQUITIN LIGASE"/>
    <property type="match status" value="1"/>
</dbReference>
<comment type="caution">
    <text evidence="2">The sequence shown here is derived from an EMBL/GenBank/DDBJ whole genome shotgun (WGS) entry which is preliminary data.</text>
</comment>
<dbReference type="InterPro" id="IPR011990">
    <property type="entry name" value="TPR-like_helical_dom_sf"/>
</dbReference>
<dbReference type="GO" id="GO:0005789">
    <property type="term" value="C:endoplasmic reticulum membrane"/>
    <property type="evidence" value="ECO:0007669"/>
    <property type="project" value="TreeGrafter"/>
</dbReference>
<dbReference type="EMBL" id="QKWP01001444">
    <property type="protein sequence ID" value="RIB08913.1"/>
    <property type="molecule type" value="Genomic_DNA"/>
</dbReference>
<accession>A0A397UNG2</accession>
<dbReference type="SMART" id="SM00671">
    <property type="entry name" value="SEL1"/>
    <property type="match status" value="1"/>
</dbReference>
<dbReference type="InterPro" id="IPR006597">
    <property type="entry name" value="Sel1-like"/>
</dbReference>
<dbReference type="Gene3D" id="1.25.40.10">
    <property type="entry name" value="Tetratricopeptide repeat domain"/>
    <property type="match status" value="2"/>
</dbReference>
<dbReference type="AlphaFoldDB" id="A0A397UNG2"/>
<dbReference type="InterPro" id="IPR050767">
    <property type="entry name" value="Sel1_AlgK"/>
</dbReference>
<comment type="similarity">
    <text evidence="1">Belongs to the sel-1 family.</text>
</comment>
<dbReference type="SUPFAM" id="SSF81901">
    <property type="entry name" value="HCP-like"/>
    <property type="match status" value="1"/>
</dbReference>
<evidence type="ECO:0000313" key="3">
    <source>
        <dbReference type="Proteomes" id="UP000266673"/>
    </source>
</evidence>
<dbReference type="PANTHER" id="PTHR11102">
    <property type="entry name" value="SEL-1-LIKE PROTEIN"/>
    <property type="match status" value="1"/>
</dbReference>
<evidence type="ECO:0000313" key="2">
    <source>
        <dbReference type="EMBL" id="RIB08913.1"/>
    </source>
</evidence>
<evidence type="ECO:0000256" key="1">
    <source>
        <dbReference type="ARBA" id="ARBA00038101"/>
    </source>
</evidence>
<sequence>MARLEDDRLINGSALDVELKDRLSLITSTNALESFHSELKRTTSHLHGLIGAAHKVVALNLKKKIDAEAVAFDFRSKKVSVYGIDDKIIKEICKFPYPMQLILVKEACAVTDRLAKSKAWKTFQEIFEKSGFEVYEHRELVTVKKYWSVEERGGAKEAEAFVARLEDNQTNPTIQIVFASCYRYEYISLVSVMKKELELKRMNIRHSFYYQKSAEMGDTSGTFQHSFYYQKSAEMGDASGTFQVGYRYDEGIGVEKDEQMGDASGTFQVGYHYDEGIGIEKDEQMGDASGTFQVGYRYDEGIGVEKDEQMGDASGTFQVGYRYDEGIGVEKDERKAFIYYQKSAEIGNASGTFQVGYCYCHGIIISNLTK</sequence>
<keyword evidence="3" id="KW-1185">Reference proteome</keyword>
<dbReference type="Pfam" id="PF08238">
    <property type="entry name" value="Sel1"/>
    <property type="match status" value="7"/>
</dbReference>
<dbReference type="Proteomes" id="UP000266673">
    <property type="component" value="Unassembled WGS sequence"/>
</dbReference>
<dbReference type="OrthoDB" id="5330842at2759"/>
<dbReference type="GO" id="GO:0036503">
    <property type="term" value="P:ERAD pathway"/>
    <property type="evidence" value="ECO:0007669"/>
    <property type="project" value="TreeGrafter"/>
</dbReference>
<organism evidence="2 3">
    <name type="scientific">Gigaspora rosea</name>
    <dbReference type="NCBI Taxonomy" id="44941"/>
    <lineage>
        <taxon>Eukaryota</taxon>
        <taxon>Fungi</taxon>
        <taxon>Fungi incertae sedis</taxon>
        <taxon>Mucoromycota</taxon>
        <taxon>Glomeromycotina</taxon>
        <taxon>Glomeromycetes</taxon>
        <taxon>Diversisporales</taxon>
        <taxon>Gigasporaceae</taxon>
        <taxon>Gigaspora</taxon>
    </lineage>
</organism>
<name>A0A397UNG2_9GLOM</name>
<proteinExistence type="inferred from homology"/>